<evidence type="ECO:0000313" key="1">
    <source>
        <dbReference type="EMBL" id="AML52165.1"/>
    </source>
</evidence>
<dbReference type="KEGG" id="hat:RC74_13580"/>
<proteinExistence type="predicted"/>
<gene>
    <name evidence="1" type="ORF">RC74_13580</name>
</gene>
<dbReference type="STRING" id="1579316.RC74_13580"/>
<dbReference type="Proteomes" id="UP000070371">
    <property type="component" value="Chromosome"/>
</dbReference>
<dbReference type="AlphaFoldDB" id="A0A126V2J1"/>
<sequence>MKFAAFEFAGQRGLAIEVEGAFRGLMAQDEGFSGDLLTLIRAGAPARKAAAKALGNGPVIDMAAVAYLPLWQNSRRLCVLG</sequence>
<dbReference type="RefSeq" id="WP_038999981.1">
    <property type="nucleotide sequence ID" value="NZ_CP014327.1"/>
</dbReference>
<keyword evidence="2" id="KW-1185">Reference proteome</keyword>
<organism evidence="1 2">
    <name type="scientific">Falsihalocynthiibacter arcticus</name>
    <dbReference type="NCBI Taxonomy" id="1579316"/>
    <lineage>
        <taxon>Bacteria</taxon>
        <taxon>Pseudomonadati</taxon>
        <taxon>Pseudomonadota</taxon>
        <taxon>Alphaproteobacteria</taxon>
        <taxon>Rhodobacterales</taxon>
        <taxon>Roseobacteraceae</taxon>
        <taxon>Falsihalocynthiibacter</taxon>
    </lineage>
</organism>
<reference evidence="1 2" key="1">
    <citation type="submission" date="2016-02" db="EMBL/GenBank/DDBJ databases">
        <title>Complete genome sequence of Halocynthiibacter arcticus PAMC 20958t from arctic marine sediment.</title>
        <authorList>
            <person name="Lee Y.M."/>
            <person name="Baek K."/>
            <person name="Lee H.K."/>
            <person name="Shin S.C."/>
        </authorList>
    </citation>
    <scope>NUCLEOTIDE SEQUENCE [LARGE SCALE GENOMIC DNA]</scope>
    <source>
        <strain evidence="1">PAMC 20958</strain>
    </source>
</reference>
<protein>
    <submittedName>
        <fullName evidence="1">Uncharacterized protein</fullName>
    </submittedName>
</protein>
<name>A0A126V2J1_9RHOB</name>
<evidence type="ECO:0000313" key="2">
    <source>
        <dbReference type="Proteomes" id="UP000070371"/>
    </source>
</evidence>
<dbReference type="EMBL" id="CP014327">
    <property type="protein sequence ID" value="AML52165.1"/>
    <property type="molecule type" value="Genomic_DNA"/>
</dbReference>
<accession>A0A126V2J1</accession>